<protein>
    <submittedName>
        <fullName evidence="2">Uncharacterized protein</fullName>
    </submittedName>
</protein>
<dbReference type="EMBL" id="CP121196">
    <property type="protein sequence ID" value="XBH16750.1"/>
    <property type="molecule type" value="Genomic_DNA"/>
</dbReference>
<feature type="transmembrane region" description="Helical" evidence="1">
    <location>
        <begin position="37"/>
        <end position="61"/>
    </location>
</feature>
<organism evidence="2">
    <name type="scientific">Telmatobacter sp. DSM 110680</name>
    <dbReference type="NCBI Taxonomy" id="3036704"/>
    <lineage>
        <taxon>Bacteria</taxon>
        <taxon>Pseudomonadati</taxon>
        <taxon>Acidobacteriota</taxon>
        <taxon>Terriglobia</taxon>
        <taxon>Terriglobales</taxon>
        <taxon>Acidobacteriaceae</taxon>
        <taxon>Telmatobacter</taxon>
    </lineage>
</organism>
<sequence>MKVVDDYQSEEPVVSRPFWDTVLRRYEKIRYGRAGRIIGYLAAFTFFALFIFTTIMVVGYYTR</sequence>
<evidence type="ECO:0000256" key="1">
    <source>
        <dbReference type="SAM" id="Phobius"/>
    </source>
</evidence>
<proteinExistence type="predicted"/>
<reference evidence="2" key="1">
    <citation type="submission" date="2023-03" db="EMBL/GenBank/DDBJ databases">
        <title>Edaphobacter sp.</title>
        <authorList>
            <person name="Huber K.J."/>
            <person name="Papendorf J."/>
            <person name="Pilke C."/>
            <person name="Bunk B."/>
            <person name="Sproeer C."/>
            <person name="Pester M."/>
        </authorList>
    </citation>
    <scope>NUCLEOTIDE SEQUENCE</scope>
    <source>
        <strain evidence="2">DSM 110680</strain>
    </source>
</reference>
<keyword evidence="1" id="KW-0812">Transmembrane</keyword>
<keyword evidence="1" id="KW-0472">Membrane</keyword>
<dbReference type="AlphaFoldDB" id="A0AAU7DGJ0"/>
<keyword evidence="1" id="KW-1133">Transmembrane helix</keyword>
<name>A0AAU7DGJ0_9BACT</name>
<gene>
    <name evidence="2" type="ORF">P8935_19515</name>
</gene>
<accession>A0AAU7DGJ0</accession>
<dbReference type="RefSeq" id="WP_348261978.1">
    <property type="nucleotide sequence ID" value="NZ_CP121196.1"/>
</dbReference>
<evidence type="ECO:0000313" key="2">
    <source>
        <dbReference type="EMBL" id="XBH16750.1"/>
    </source>
</evidence>